<evidence type="ECO:0000256" key="5">
    <source>
        <dbReference type="ARBA" id="ARBA00023136"/>
    </source>
</evidence>
<dbReference type="InterPro" id="IPR007248">
    <property type="entry name" value="Mpv17_PMP22"/>
</dbReference>
<keyword evidence="3" id="KW-0812">Transmembrane</keyword>
<dbReference type="GO" id="GO:0005737">
    <property type="term" value="C:cytoplasm"/>
    <property type="evidence" value="ECO:0007669"/>
    <property type="project" value="TreeGrafter"/>
</dbReference>
<evidence type="ECO:0000256" key="6">
    <source>
        <dbReference type="RuleBase" id="RU363053"/>
    </source>
</evidence>
<reference evidence="7 8" key="1">
    <citation type="submission" date="2019-08" db="EMBL/GenBank/DDBJ databases">
        <title>Draft genome sequences of two oriental melons (Cucumis melo L. var makuwa).</title>
        <authorList>
            <person name="Kwon S.-Y."/>
        </authorList>
    </citation>
    <scope>NUCLEOTIDE SEQUENCE [LARGE SCALE GENOMIC DNA]</scope>
    <source>
        <strain evidence="8">cv. Chang Bougi</strain>
        <tissue evidence="7">Leaf</tissue>
    </source>
</reference>
<evidence type="ECO:0000313" key="7">
    <source>
        <dbReference type="EMBL" id="TYK13032.1"/>
    </source>
</evidence>
<dbReference type="Proteomes" id="UP000321947">
    <property type="component" value="Unassembled WGS sequence"/>
</dbReference>
<evidence type="ECO:0000256" key="2">
    <source>
        <dbReference type="ARBA" id="ARBA00006824"/>
    </source>
</evidence>
<comment type="subcellular location">
    <subcellularLocation>
        <location evidence="1">Membrane</location>
        <topology evidence="1">Multi-pass membrane protein</topology>
    </subcellularLocation>
</comment>
<evidence type="ECO:0000256" key="4">
    <source>
        <dbReference type="ARBA" id="ARBA00022989"/>
    </source>
</evidence>
<accession>A0A5D3CNV5</accession>
<gene>
    <name evidence="7" type="ORF">E5676_scaffold255G006330</name>
</gene>
<dbReference type="PANTHER" id="PTHR11266">
    <property type="entry name" value="PEROXISOMAL MEMBRANE PROTEIN 2, PXMP2 MPV17"/>
    <property type="match status" value="1"/>
</dbReference>
<keyword evidence="5" id="KW-0472">Membrane</keyword>
<proteinExistence type="inferred from homology"/>
<evidence type="ECO:0000256" key="1">
    <source>
        <dbReference type="ARBA" id="ARBA00004141"/>
    </source>
</evidence>
<dbReference type="PANTHER" id="PTHR11266:SF86">
    <property type="entry name" value="PEROXISOMAL MEMBRANE PROTEIN PMP22"/>
    <property type="match status" value="1"/>
</dbReference>
<comment type="caution">
    <text evidence="7">The sequence shown here is derived from an EMBL/GenBank/DDBJ whole genome shotgun (WGS) entry which is preliminary data.</text>
</comment>
<dbReference type="AlphaFoldDB" id="A0A5D3CNV5"/>
<evidence type="ECO:0000313" key="8">
    <source>
        <dbReference type="Proteomes" id="UP000321947"/>
    </source>
</evidence>
<dbReference type="EMBL" id="SSTD01010113">
    <property type="protein sequence ID" value="TYK13032.1"/>
    <property type="molecule type" value="Genomic_DNA"/>
</dbReference>
<evidence type="ECO:0000256" key="3">
    <source>
        <dbReference type="ARBA" id="ARBA00022692"/>
    </source>
</evidence>
<keyword evidence="4" id="KW-1133">Transmembrane helix</keyword>
<name>A0A5D3CNV5_CUCMM</name>
<dbReference type="GO" id="GO:0016020">
    <property type="term" value="C:membrane"/>
    <property type="evidence" value="ECO:0007669"/>
    <property type="project" value="UniProtKB-SubCell"/>
</dbReference>
<comment type="similarity">
    <text evidence="2 6">Belongs to the peroxisomal membrane protein PXMP2/4 family.</text>
</comment>
<sequence length="200" mass="22716">MAIIDPACPSTENETSPTNRELVTLNSILFAVAWKRKKAIMGSLAKKGLNKYLSQLNQHPLRTKVITSGVLVALSDVTSQKLTGIQKLQLKRILLKVLYGCLYLGPFSHYLHQILDKIFHGKRDTKTVAKKVALEQLTASPWNHFVFLVYYGLIIEGRTWVQVKAKVKKEFPSLQLTAWMGIIFERPSKIRDVEEILVEN</sequence>
<protein>
    <submittedName>
        <fullName evidence="7">Peroxisomal membrane protein PMP22</fullName>
    </submittedName>
</protein>
<organism evidence="7 8">
    <name type="scientific">Cucumis melo var. makuwa</name>
    <name type="common">Oriental melon</name>
    <dbReference type="NCBI Taxonomy" id="1194695"/>
    <lineage>
        <taxon>Eukaryota</taxon>
        <taxon>Viridiplantae</taxon>
        <taxon>Streptophyta</taxon>
        <taxon>Embryophyta</taxon>
        <taxon>Tracheophyta</taxon>
        <taxon>Spermatophyta</taxon>
        <taxon>Magnoliopsida</taxon>
        <taxon>eudicotyledons</taxon>
        <taxon>Gunneridae</taxon>
        <taxon>Pentapetalae</taxon>
        <taxon>rosids</taxon>
        <taxon>fabids</taxon>
        <taxon>Cucurbitales</taxon>
        <taxon>Cucurbitaceae</taxon>
        <taxon>Benincaseae</taxon>
        <taxon>Cucumis</taxon>
    </lineage>
</organism>